<dbReference type="STRING" id="34691.A0A182XE86"/>
<feature type="compositionally biased region" description="Basic and acidic residues" evidence="9">
    <location>
        <begin position="588"/>
        <end position="645"/>
    </location>
</feature>
<dbReference type="EnsemblMetazoa" id="AQUA008139-RA">
    <property type="protein sequence ID" value="AQUA008139-PA"/>
    <property type="gene ID" value="AQUA008139"/>
</dbReference>
<dbReference type="Gene3D" id="1.20.58.90">
    <property type="match status" value="1"/>
</dbReference>
<feature type="region of interest" description="Disordered" evidence="9">
    <location>
        <begin position="547"/>
        <end position="653"/>
    </location>
</feature>
<dbReference type="GO" id="GO:0000139">
    <property type="term" value="C:Golgi membrane"/>
    <property type="evidence" value="ECO:0007669"/>
    <property type="project" value="UniProtKB-SubCell"/>
</dbReference>
<reference evidence="11" key="1">
    <citation type="submission" date="2020-05" db="UniProtKB">
        <authorList>
            <consortium name="EnsemblMetazoa"/>
        </authorList>
    </citation>
    <scope>IDENTIFICATION</scope>
    <source>
        <strain evidence="11">SANGQUA</strain>
    </source>
</reference>
<evidence type="ECO:0000256" key="9">
    <source>
        <dbReference type="SAM" id="MobiDB-lite"/>
    </source>
</evidence>
<keyword evidence="5" id="KW-0333">Golgi apparatus</keyword>
<feature type="region of interest" description="Disordered" evidence="9">
    <location>
        <begin position="43"/>
        <end position="120"/>
    </location>
</feature>
<dbReference type="FunFam" id="1.20.58.90:FF:000001">
    <property type="entry name" value="ralA-binding protein 1"/>
    <property type="match status" value="1"/>
</dbReference>
<evidence type="ECO:0000256" key="8">
    <source>
        <dbReference type="SAM" id="Coils"/>
    </source>
</evidence>
<evidence type="ECO:0000313" key="12">
    <source>
        <dbReference type="Proteomes" id="UP000076407"/>
    </source>
</evidence>
<dbReference type="Pfam" id="PF20924">
    <property type="entry name" value="RLIP76_Ral-bd"/>
    <property type="match status" value="1"/>
</dbReference>
<dbReference type="GO" id="GO:0031267">
    <property type="term" value="F:small GTPase binding"/>
    <property type="evidence" value="ECO:0007669"/>
    <property type="project" value="InterPro"/>
</dbReference>
<evidence type="ECO:0000256" key="2">
    <source>
        <dbReference type="ARBA" id="ARBA00022468"/>
    </source>
</evidence>
<keyword evidence="12" id="KW-1185">Reference proteome</keyword>
<feature type="region of interest" description="Disordered" evidence="9">
    <location>
        <begin position="964"/>
        <end position="998"/>
    </location>
</feature>
<dbReference type="GO" id="GO:0005096">
    <property type="term" value="F:GTPase activator activity"/>
    <property type="evidence" value="ECO:0007669"/>
    <property type="project" value="UniProtKB-KW"/>
</dbReference>
<feature type="compositionally biased region" description="Low complexity" evidence="9">
    <location>
        <begin position="105"/>
        <end position="116"/>
    </location>
</feature>
<sequence>MSWFQDLAGKAENILTKIDQNAATVLQTRPMSDDVEGAPLLEVSVMTDEVPPHQPAPKPRVVQKSTLLNKKPARGMVRSASSASNEKSLDAEVETQSSKSEKLNASEASSRRSSLNSKKEGTVIDMNEAVAENASYSKPEPSYSIEQELAAIKIVLAEIKAERDELKSELDSTLSQQLSNGETESKLLELEVLCQNLSEEKMALAGKLLSLEEANGKYVKSISELESTIAKHIQSEQELNSKLDMARLETENALTELQQYRVRAHATLQLKEKTIEQLKEQMSGSGRTDSTDSTDSKHSNAEQILQIELEQTRQEKANLAEELTSLNDRMKQREAQWMNAEEKLRVTVHALEQNVQRLQQQILLDADKFSVLEDDFKLKQRELASVREDLIKQRTSFTLRLHEKESENSKLRNKIHTRPVSPLNDQEDRLASLTQSLVQKQTALETVTVERNALRIQLEKLENQYRNTASQVRQQRAVYLNSNVTDDAKSQVPNFMLETPFDNNVARRMKRAYSSLDSIGIRLGVFLLSDADPEKVSKKELLIGRRKDKKEKKTAYATLEGESSPEEELETKSPSKTKKSKTFKFPSKSKEKREKSREKDKERPETSKQEESVKPPEKGEKEKDKKKDKEKKEKEKKEKSKDKKEKKLKQGSVSEEVLELGDAQPIFGVSLGLATERSRCHDGINLPLVVRDCIDYLQEHGLQSEQIYKVEAVKTKLQQLKRTYNNREGSCSGEMDVPIACGLLKMFLRELPEPILTTDLSSRFEEVASHSQVSQQEQELVCLVEQLPSCNRTLLSWMFMHVDAVTQNEDFTKMNAQNIAMLLSPTLQMSHRLFVAILCHCSTLFADTILHKYVPPITASSPNLPETPEEISTELRKQESLLAQIHAEMNAGFVTKKREEQLWEVQRIITQLKRKLRSFEKKSDCVQKSLDDTVDGDISIDLNLQKAKLSCSDDESSIKTVTAISTESATNTEAKNTPQETPDETAPTERKLSIADSPDTAMATVVGKADGAAAGQPVASEAPVPVSDKVTVTDNGFLLLPQNHPEYLTLIRLQLENQELVNWKAQLQARIQTERNEIVKMKKLLVVDGCANNAPASLDASLTASEEYDKLMAHYVKENALLEQKRQMLAKEIFEENKNLIQMQVELALNRYRI</sequence>
<dbReference type="PANTHER" id="PTHR12783:SF5">
    <property type="entry name" value="RALA-BINDING PROTEIN 1"/>
    <property type="match status" value="1"/>
</dbReference>
<dbReference type="InterPro" id="IPR008936">
    <property type="entry name" value="Rho_GTPase_activation_prot"/>
</dbReference>
<dbReference type="Proteomes" id="UP000076407">
    <property type="component" value="Unassembled WGS sequence"/>
</dbReference>
<dbReference type="InterPro" id="IPR039767">
    <property type="entry name" value="RALBP1"/>
</dbReference>
<evidence type="ECO:0000256" key="1">
    <source>
        <dbReference type="ARBA" id="ARBA00004394"/>
    </source>
</evidence>
<evidence type="ECO:0000256" key="6">
    <source>
        <dbReference type="ARBA" id="ARBA00023054"/>
    </source>
</evidence>
<evidence type="ECO:0000256" key="3">
    <source>
        <dbReference type="ARBA" id="ARBA00022692"/>
    </source>
</evidence>
<name>A0A182XE86_ANOQN</name>
<dbReference type="GO" id="GO:0007030">
    <property type="term" value="P:Golgi organization"/>
    <property type="evidence" value="ECO:0007669"/>
    <property type="project" value="InterPro"/>
</dbReference>
<comment type="subcellular location">
    <subcellularLocation>
        <location evidence="1">Golgi apparatus membrane</location>
    </subcellularLocation>
</comment>
<keyword evidence="4" id="KW-1133">Transmembrane helix</keyword>
<feature type="region of interest" description="Disordered" evidence="9">
    <location>
        <begin position="278"/>
        <end position="300"/>
    </location>
</feature>
<dbReference type="SMART" id="SM00324">
    <property type="entry name" value="RhoGAP"/>
    <property type="match status" value="1"/>
</dbReference>
<dbReference type="AlphaFoldDB" id="A0A182XE86"/>
<evidence type="ECO:0000259" key="10">
    <source>
        <dbReference type="PROSITE" id="PS50238"/>
    </source>
</evidence>
<dbReference type="PANTHER" id="PTHR12783">
    <property type="entry name" value="RALA BINDING PROTEIN 1 RALBP1"/>
    <property type="match status" value="1"/>
</dbReference>
<dbReference type="Pfam" id="PF09787">
    <property type="entry name" value="Golgin_A5"/>
    <property type="match status" value="1"/>
</dbReference>
<keyword evidence="3" id="KW-0812">Transmembrane</keyword>
<keyword evidence="7" id="KW-0472">Membrane</keyword>
<feature type="domain" description="Rho-GAP" evidence="10">
    <location>
        <begin position="669"/>
        <end position="865"/>
    </location>
</feature>
<dbReference type="PROSITE" id="PS50238">
    <property type="entry name" value="RHOGAP"/>
    <property type="match status" value="1"/>
</dbReference>
<dbReference type="VEuPathDB" id="VectorBase:AQUA008139"/>
<evidence type="ECO:0000256" key="5">
    <source>
        <dbReference type="ARBA" id="ARBA00023034"/>
    </source>
</evidence>
<dbReference type="GO" id="GO:0007264">
    <property type="term" value="P:small GTPase-mediated signal transduction"/>
    <property type="evidence" value="ECO:0007669"/>
    <property type="project" value="InterPro"/>
</dbReference>
<dbReference type="InterPro" id="IPR049041">
    <property type="entry name" value="RalBP1-like_Ral-bd"/>
</dbReference>
<keyword evidence="2" id="KW-0343">GTPase activation</keyword>
<dbReference type="InterPro" id="IPR019177">
    <property type="entry name" value="Golgin_subfamily_A_member_5"/>
</dbReference>
<dbReference type="Gene3D" id="1.10.555.10">
    <property type="entry name" value="Rho GTPase activation protein"/>
    <property type="match status" value="1"/>
</dbReference>
<evidence type="ECO:0000313" key="11">
    <source>
        <dbReference type="EnsemblMetazoa" id="AQUA008139-PA"/>
    </source>
</evidence>
<organism evidence="11 12">
    <name type="scientific">Anopheles quadriannulatus</name>
    <name type="common">Mosquito</name>
    <dbReference type="NCBI Taxonomy" id="34691"/>
    <lineage>
        <taxon>Eukaryota</taxon>
        <taxon>Metazoa</taxon>
        <taxon>Ecdysozoa</taxon>
        <taxon>Arthropoda</taxon>
        <taxon>Hexapoda</taxon>
        <taxon>Insecta</taxon>
        <taxon>Pterygota</taxon>
        <taxon>Neoptera</taxon>
        <taxon>Endopterygota</taxon>
        <taxon>Diptera</taxon>
        <taxon>Nematocera</taxon>
        <taxon>Culicoidea</taxon>
        <taxon>Culicidae</taxon>
        <taxon>Anophelinae</taxon>
        <taxon>Anopheles</taxon>
    </lineage>
</organism>
<evidence type="ECO:0000256" key="7">
    <source>
        <dbReference type="ARBA" id="ARBA00023136"/>
    </source>
</evidence>
<dbReference type="InterPro" id="IPR000198">
    <property type="entry name" value="RhoGAP_dom"/>
</dbReference>
<evidence type="ECO:0000256" key="4">
    <source>
        <dbReference type="ARBA" id="ARBA00022989"/>
    </source>
</evidence>
<accession>A0A182XE86</accession>
<feature type="compositionally biased region" description="Polar residues" evidence="9">
    <location>
        <begin position="964"/>
        <end position="980"/>
    </location>
</feature>
<feature type="coiled-coil region" evidence="8">
    <location>
        <begin position="423"/>
        <end position="478"/>
    </location>
</feature>
<dbReference type="Pfam" id="PF00620">
    <property type="entry name" value="RhoGAP"/>
    <property type="match status" value="1"/>
</dbReference>
<dbReference type="SUPFAM" id="SSF48350">
    <property type="entry name" value="GTPase activation domain, GAP"/>
    <property type="match status" value="1"/>
</dbReference>
<protein>
    <recommendedName>
        <fullName evidence="10">Rho-GAP domain-containing protein</fullName>
    </recommendedName>
</protein>
<keyword evidence="6 8" id="KW-0175">Coiled coil</keyword>
<proteinExistence type="predicted"/>